<feature type="compositionally biased region" description="Basic and acidic residues" evidence="1">
    <location>
        <begin position="19"/>
        <end position="54"/>
    </location>
</feature>
<reference evidence="2 3" key="1">
    <citation type="journal article" date="2016" name="Nat. Commun.">
        <title>Thousands of microbial genomes shed light on interconnected biogeochemical processes in an aquifer system.</title>
        <authorList>
            <person name="Anantharaman K."/>
            <person name="Brown C.T."/>
            <person name="Hug L.A."/>
            <person name="Sharon I."/>
            <person name="Castelle C.J."/>
            <person name="Probst A.J."/>
            <person name="Thomas B.C."/>
            <person name="Singh A."/>
            <person name="Wilkins M.J."/>
            <person name="Karaoz U."/>
            <person name="Brodie E.L."/>
            <person name="Williams K.H."/>
            <person name="Hubbard S.S."/>
            <person name="Banfield J.F."/>
        </authorList>
    </citation>
    <scope>NUCLEOTIDE SEQUENCE [LARGE SCALE GENOMIC DNA]</scope>
</reference>
<evidence type="ECO:0008006" key="4">
    <source>
        <dbReference type="Google" id="ProtNLM"/>
    </source>
</evidence>
<sequence length="182" mass="19610">MNISSIISDDYTNYQYQFRSEKKTPEEDNPLKPKDVAGKPLSEEDKKQVDELKKTDKKVRAHEQAHMAAGGGVVRGGPSYSYQKGPDGRSYAVGGEVSIDTSKEKTPQQTITKMQRVKAAALAPGDPSAQDRSVASQAEATAAQARAELLKNQRNGENAAARTDPAQSASNTYKGSLINLIA</sequence>
<dbReference type="InterPro" id="IPR021973">
    <property type="entry name" value="SprA-related"/>
</dbReference>
<evidence type="ECO:0000313" key="2">
    <source>
        <dbReference type="EMBL" id="OGK07629.1"/>
    </source>
</evidence>
<evidence type="ECO:0000256" key="1">
    <source>
        <dbReference type="SAM" id="MobiDB-lite"/>
    </source>
</evidence>
<accession>A0A1F7FLQ7</accession>
<dbReference type="Pfam" id="PF12118">
    <property type="entry name" value="SprA-related"/>
    <property type="match status" value="1"/>
</dbReference>
<protein>
    <recommendedName>
        <fullName evidence="4">Catalase</fullName>
    </recommendedName>
</protein>
<name>A0A1F7FLQ7_UNCRA</name>
<gene>
    <name evidence="2" type="ORF">A2519_21945</name>
</gene>
<proteinExistence type="predicted"/>
<organism evidence="2 3">
    <name type="scientific">Candidatus Raymondbacteria bacterium RIFOXYD12_FULL_49_13</name>
    <dbReference type="NCBI Taxonomy" id="1817890"/>
    <lineage>
        <taxon>Bacteria</taxon>
        <taxon>Raymondiibacteriota</taxon>
    </lineage>
</organism>
<feature type="compositionally biased region" description="Low complexity" evidence="1">
    <location>
        <begin position="132"/>
        <end position="147"/>
    </location>
</feature>
<evidence type="ECO:0000313" key="3">
    <source>
        <dbReference type="Proteomes" id="UP000179243"/>
    </source>
</evidence>
<feature type="region of interest" description="Disordered" evidence="1">
    <location>
        <begin position="17"/>
        <end position="94"/>
    </location>
</feature>
<dbReference type="Proteomes" id="UP000179243">
    <property type="component" value="Unassembled WGS sequence"/>
</dbReference>
<feature type="compositionally biased region" description="Polar residues" evidence="1">
    <location>
        <begin position="165"/>
        <end position="174"/>
    </location>
</feature>
<comment type="caution">
    <text evidence="2">The sequence shown here is derived from an EMBL/GenBank/DDBJ whole genome shotgun (WGS) entry which is preliminary data.</text>
</comment>
<feature type="region of interest" description="Disordered" evidence="1">
    <location>
        <begin position="121"/>
        <end position="182"/>
    </location>
</feature>
<dbReference type="EMBL" id="MFYX01000001">
    <property type="protein sequence ID" value="OGK07629.1"/>
    <property type="molecule type" value="Genomic_DNA"/>
</dbReference>
<dbReference type="AlphaFoldDB" id="A0A1F7FLQ7"/>